<dbReference type="InterPro" id="IPR027381">
    <property type="entry name" value="LytR/CpsA/Psr_C"/>
</dbReference>
<keyword evidence="2" id="KW-0812">Transmembrane</keyword>
<name>A0A2H0BHZ5_9BACT</name>
<feature type="compositionally biased region" description="Low complexity" evidence="1">
    <location>
        <begin position="14"/>
        <end position="28"/>
    </location>
</feature>
<dbReference type="Proteomes" id="UP000230759">
    <property type="component" value="Unassembled WGS sequence"/>
</dbReference>
<feature type="transmembrane region" description="Helical" evidence="2">
    <location>
        <begin position="47"/>
        <end position="69"/>
    </location>
</feature>
<comment type="caution">
    <text evidence="4">The sequence shown here is derived from an EMBL/GenBank/DDBJ whole genome shotgun (WGS) entry which is preliminary data.</text>
</comment>
<proteinExistence type="predicted"/>
<keyword evidence="2" id="KW-1133">Transmembrane helix</keyword>
<evidence type="ECO:0000256" key="2">
    <source>
        <dbReference type="SAM" id="Phobius"/>
    </source>
</evidence>
<dbReference type="EMBL" id="PCSV01000009">
    <property type="protein sequence ID" value="PIP57285.1"/>
    <property type="molecule type" value="Genomic_DNA"/>
</dbReference>
<dbReference type="Pfam" id="PF13399">
    <property type="entry name" value="LytR_C"/>
    <property type="match status" value="1"/>
</dbReference>
<evidence type="ECO:0000313" key="5">
    <source>
        <dbReference type="Proteomes" id="UP000230759"/>
    </source>
</evidence>
<evidence type="ECO:0000256" key="1">
    <source>
        <dbReference type="SAM" id="MobiDB-lite"/>
    </source>
</evidence>
<gene>
    <name evidence="4" type="ORF">COX04_00290</name>
</gene>
<reference evidence="4 5" key="1">
    <citation type="submission" date="2017-09" db="EMBL/GenBank/DDBJ databases">
        <title>Depth-based differentiation of microbial function through sediment-hosted aquifers and enrichment of novel symbionts in the deep terrestrial subsurface.</title>
        <authorList>
            <person name="Probst A.J."/>
            <person name="Ladd B."/>
            <person name="Jarett J.K."/>
            <person name="Geller-Mcgrath D.E."/>
            <person name="Sieber C.M."/>
            <person name="Emerson J.B."/>
            <person name="Anantharaman K."/>
            <person name="Thomas B.C."/>
            <person name="Malmstrom R."/>
            <person name="Stieglmeier M."/>
            <person name="Klingl A."/>
            <person name="Woyke T."/>
            <person name="Ryan C.M."/>
            <person name="Banfield J.F."/>
        </authorList>
    </citation>
    <scope>NUCLEOTIDE SEQUENCE [LARGE SCALE GENOMIC DNA]</scope>
    <source>
        <strain evidence="4">CG22_combo_CG10-13_8_21_14_all_45_10</strain>
    </source>
</reference>
<feature type="domain" description="LytR/CpsA/Psr regulator C-terminal" evidence="3">
    <location>
        <begin position="105"/>
        <end position="192"/>
    </location>
</feature>
<organism evidence="4 5">
    <name type="scientific">Candidatus Woesebacteria bacterium CG22_combo_CG10-13_8_21_14_all_45_10</name>
    <dbReference type="NCBI Taxonomy" id="1975060"/>
    <lineage>
        <taxon>Bacteria</taxon>
        <taxon>Candidatus Woeseibacteriota</taxon>
    </lineage>
</organism>
<evidence type="ECO:0000259" key="3">
    <source>
        <dbReference type="Pfam" id="PF13399"/>
    </source>
</evidence>
<dbReference type="Gene3D" id="3.30.70.2390">
    <property type="match status" value="1"/>
</dbReference>
<accession>A0A2H0BHZ5</accession>
<protein>
    <recommendedName>
        <fullName evidence="3">LytR/CpsA/Psr regulator C-terminal domain-containing protein</fullName>
    </recommendedName>
</protein>
<sequence>MEKPEKQAPKMVVEEVASTEPPEPAPEAAAEVKTEIPKENPVTKFNILWIFVPGILLLGLLVGGIFAYYHGINKINSPTPTPVSGVTVASPTPTSPAKQTDLTKYSIAVLNGSGIAGEAGKVKTILQEAGFKVASTANAKTYDYDKTEISTKEGIEADFIKALVFSLSKTYQLADPLTSATQSASIVVTVGSLKAK</sequence>
<evidence type="ECO:0000313" key="4">
    <source>
        <dbReference type="EMBL" id="PIP57285.1"/>
    </source>
</evidence>
<feature type="region of interest" description="Disordered" evidence="1">
    <location>
        <begin position="1"/>
        <end position="28"/>
    </location>
</feature>
<dbReference type="AlphaFoldDB" id="A0A2H0BHZ5"/>
<keyword evidence="2" id="KW-0472">Membrane</keyword>